<organism evidence="2 3">
    <name type="scientific">Eleusine coracana subsp. coracana</name>
    <dbReference type="NCBI Taxonomy" id="191504"/>
    <lineage>
        <taxon>Eukaryota</taxon>
        <taxon>Viridiplantae</taxon>
        <taxon>Streptophyta</taxon>
        <taxon>Embryophyta</taxon>
        <taxon>Tracheophyta</taxon>
        <taxon>Spermatophyta</taxon>
        <taxon>Magnoliopsida</taxon>
        <taxon>Liliopsida</taxon>
        <taxon>Poales</taxon>
        <taxon>Poaceae</taxon>
        <taxon>PACMAD clade</taxon>
        <taxon>Chloridoideae</taxon>
        <taxon>Cynodonteae</taxon>
        <taxon>Eleusininae</taxon>
        <taxon>Eleusine</taxon>
    </lineage>
</organism>
<reference evidence="2" key="1">
    <citation type="journal article" date="2018" name="DNA Res.">
        <title>Multiple hybrid de novo genome assembly of finger millet, an orphan allotetraploid crop.</title>
        <authorList>
            <person name="Hatakeyama M."/>
            <person name="Aluri S."/>
            <person name="Balachadran M.T."/>
            <person name="Sivarajan S.R."/>
            <person name="Patrignani A."/>
            <person name="Gruter S."/>
            <person name="Poveda L."/>
            <person name="Shimizu-Inatsugi R."/>
            <person name="Baeten J."/>
            <person name="Francoijs K.J."/>
            <person name="Nataraja K.N."/>
            <person name="Reddy Y.A.N."/>
            <person name="Phadnis S."/>
            <person name="Ravikumar R.L."/>
            <person name="Schlapbach R."/>
            <person name="Sreeman S.M."/>
            <person name="Shimizu K.K."/>
        </authorList>
    </citation>
    <scope>NUCLEOTIDE SEQUENCE</scope>
</reference>
<name>A0AAV5FPM8_ELECO</name>
<reference evidence="2" key="2">
    <citation type="submission" date="2021-12" db="EMBL/GenBank/DDBJ databases">
        <title>Resequencing data analysis of finger millet.</title>
        <authorList>
            <person name="Hatakeyama M."/>
            <person name="Aluri S."/>
            <person name="Balachadran M.T."/>
            <person name="Sivarajan S.R."/>
            <person name="Poveda L."/>
            <person name="Shimizu-Inatsugi R."/>
            <person name="Schlapbach R."/>
            <person name="Sreeman S.M."/>
            <person name="Shimizu K.K."/>
        </authorList>
    </citation>
    <scope>NUCLEOTIDE SEQUENCE</scope>
</reference>
<comment type="caution">
    <text evidence="2">The sequence shown here is derived from an EMBL/GenBank/DDBJ whole genome shotgun (WGS) entry which is preliminary data.</text>
</comment>
<dbReference type="EMBL" id="BQKI01000090">
    <property type="protein sequence ID" value="GJN36813.1"/>
    <property type="molecule type" value="Genomic_DNA"/>
</dbReference>
<dbReference type="Proteomes" id="UP001054889">
    <property type="component" value="Unassembled WGS sequence"/>
</dbReference>
<feature type="region of interest" description="Disordered" evidence="1">
    <location>
        <begin position="26"/>
        <end position="100"/>
    </location>
</feature>
<dbReference type="AlphaFoldDB" id="A0AAV5FPM8"/>
<evidence type="ECO:0000313" key="2">
    <source>
        <dbReference type="EMBL" id="GJN36813.1"/>
    </source>
</evidence>
<gene>
    <name evidence="2" type="primary">gb25709</name>
    <name evidence="2" type="ORF">PR202_gb25709</name>
</gene>
<keyword evidence="3" id="KW-1185">Reference proteome</keyword>
<protein>
    <submittedName>
        <fullName evidence="2">Uncharacterized protein</fullName>
    </submittedName>
</protein>
<proteinExistence type="predicted"/>
<sequence>MPPANSSPQLPLAALLPHLPCALVEEGRAREPRGEAAGSDQRGMGGAWISPKEGREELAGKGRCPEGGARGRGDGRCSWEWREIGGGGEREQRQRRRDGS</sequence>
<accession>A0AAV5FPM8</accession>
<evidence type="ECO:0000313" key="3">
    <source>
        <dbReference type="Proteomes" id="UP001054889"/>
    </source>
</evidence>
<evidence type="ECO:0000256" key="1">
    <source>
        <dbReference type="SAM" id="MobiDB-lite"/>
    </source>
</evidence>
<feature type="compositionally biased region" description="Basic and acidic residues" evidence="1">
    <location>
        <begin position="52"/>
        <end position="100"/>
    </location>
</feature>